<sequence>MPGPAKRHLLQSSVTEALTANHSHHGRAEGQRLHGLGELFCYVVQGSAELLSLQCFPFTDSATFIRCEAMLEKEGMKSLKHFGESFPDKCPV</sequence>
<proteinExistence type="predicted"/>
<name>A0A8T2N3T6_9TELE</name>
<protein>
    <submittedName>
        <fullName evidence="1">Uncharacterized protein</fullName>
    </submittedName>
</protein>
<evidence type="ECO:0000313" key="1">
    <source>
        <dbReference type="EMBL" id="KAG9332498.1"/>
    </source>
</evidence>
<organism evidence="1 2">
    <name type="scientific">Albula glossodonta</name>
    <name type="common">roundjaw bonefish</name>
    <dbReference type="NCBI Taxonomy" id="121402"/>
    <lineage>
        <taxon>Eukaryota</taxon>
        <taxon>Metazoa</taxon>
        <taxon>Chordata</taxon>
        <taxon>Craniata</taxon>
        <taxon>Vertebrata</taxon>
        <taxon>Euteleostomi</taxon>
        <taxon>Actinopterygii</taxon>
        <taxon>Neopterygii</taxon>
        <taxon>Teleostei</taxon>
        <taxon>Albuliformes</taxon>
        <taxon>Albulidae</taxon>
        <taxon>Albula</taxon>
    </lineage>
</organism>
<comment type="caution">
    <text evidence="1">The sequence shown here is derived from an EMBL/GenBank/DDBJ whole genome shotgun (WGS) entry which is preliminary data.</text>
</comment>
<gene>
    <name evidence="1" type="ORF">JZ751_014596</name>
</gene>
<reference evidence="1" key="1">
    <citation type="thesis" date="2021" institute="BYU ScholarsArchive" country="Provo, UT, USA">
        <title>Applications of and Algorithms for Genome Assembly and Genomic Analyses with an Emphasis on Marine Teleosts.</title>
        <authorList>
            <person name="Pickett B.D."/>
        </authorList>
    </citation>
    <scope>NUCLEOTIDE SEQUENCE</scope>
    <source>
        <strain evidence="1">HI-2016</strain>
    </source>
</reference>
<accession>A0A8T2N3T6</accession>
<dbReference type="AlphaFoldDB" id="A0A8T2N3T6"/>
<keyword evidence="2" id="KW-1185">Reference proteome</keyword>
<evidence type="ECO:0000313" key="2">
    <source>
        <dbReference type="Proteomes" id="UP000824540"/>
    </source>
</evidence>
<dbReference type="Proteomes" id="UP000824540">
    <property type="component" value="Unassembled WGS sequence"/>
</dbReference>
<dbReference type="EMBL" id="JAFBMS010000237">
    <property type="protein sequence ID" value="KAG9332498.1"/>
    <property type="molecule type" value="Genomic_DNA"/>
</dbReference>